<evidence type="ECO:0000256" key="1">
    <source>
        <dbReference type="SAM" id="MobiDB-lite"/>
    </source>
</evidence>
<accession>A0ABD4SRA2</accession>
<reference evidence="2 3" key="1">
    <citation type="submission" date="2021-10" db="EMBL/GenBank/DDBJ databases">
        <title>Whole-genome sequencing analysis of Laribacter hongkongensis: virulence gene profiles, carbohydrate-active enzyme prediction, and antimicrobial resistance characterization.</title>
        <authorList>
            <person name="Yuan P."/>
            <person name="Zhan Y."/>
            <person name="Chen D."/>
        </authorList>
    </citation>
    <scope>NUCLEOTIDE SEQUENCE [LARGE SCALE GENOMIC DNA]</scope>
    <source>
        <strain evidence="2 3">W67</strain>
    </source>
</reference>
<sequence length="437" mass="43592">MSVSSEVRKAGPFLGNGTAASFPFGFKVFEADDVKVVQADAGGVETTLTPGVDYSVTLNPEQESAPGGSVVLNIPLPIGERLAITSSMANLQPITLTNQGGFYPEIINAGLDRLTILVQQIAEQIGRAIKVNISSSQDPAELVNSLFASADQAASNAATAVTAANAAAGSAAAAADSERHASESAASAGQSATSAAADAASIHGSVEAAAGHAASAASSAASAAGSAEIANKKATEAAASAGSAMDSKTAAANSAAAAASSEQHAGESAASAARSENHAAESARQAAESAATANVPIDAHEAKPDPHPQYATDTELSALSQSLSDSVQGAISIAQSKVATVNGVGPDAGGNVTINLPSYSKATWVYKTTTAGNVRLDVVGNWGHGAYLIYGGSDATRYHVLFTLTKSSLMINPPSGGGFATGNMLNWGGPYEVYKLE</sequence>
<dbReference type="EMBL" id="JAJAXM010000005">
    <property type="protein sequence ID" value="MCG9025066.1"/>
    <property type="molecule type" value="Genomic_DNA"/>
</dbReference>
<dbReference type="Proteomes" id="UP001200247">
    <property type="component" value="Unassembled WGS sequence"/>
</dbReference>
<organism evidence="2 3">
    <name type="scientific">Laribacter hongkongensis</name>
    <dbReference type="NCBI Taxonomy" id="168471"/>
    <lineage>
        <taxon>Bacteria</taxon>
        <taxon>Pseudomonadati</taxon>
        <taxon>Pseudomonadota</taxon>
        <taxon>Betaproteobacteria</taxon>
        <taxon>Neisseriales</taxon>
        <taxon>Aquaspirillaceae</taxon>
        <taxon>Laribacter</taxon>
    </lineage>
</organism>
<comment type="caution">
    <text evidence="2">The sequence shown here is derived from an EMBL/GenBank/DDBJ whole genome shotgun (WGS) entry which is preliminary data.</text>
</comment>
<evidence type="ECO:0000313" key="3">
    <source>
        <dbReference type="Proteomes" id="UP001200247"/>
    </source>
</evidence>
<evidence type="ECO:0000313" key="2">
    <source>
        <dbReference type="EMBL" id="MCG9025066.1"/>
    </source>
</evidence>
<dbReference type="RefSeq" id="WP_239893596.1">
    <property type="nucleotide sequence ID" value="NZ_JAJAXM010000005.1"/>
</dbReference>
<feature type="compositionally biased region" description="Low complexity" evidence="1">
    <location>
        <begin position="282"/>
        <end position="292"/>
    </location>
</feature>
<dbReference type="AlphaFoldDB" id="A0ABD4SRA2"/>
<feature type="compositionally biased region" description="Low complexity" evidence="1">
    <location>
        <begin position="255"/>
        <end position="274"/>
    </location>
</feature>
<proteinExistence type="predicted"/>
<evidence type="ECO:0008006" key="4">
    <source>
        <dbReference type="Google" id="ProtNLM"/>
    </source>
</evidence>
<protein>
    <recommendedName>
        <fullName evidence="4">Phage tail protein</fullName>
    </recommendedName>
</protein>
<name>A0ABD4SRA2_9NEIS</name>
<gene>
    <name evidence="2" type="ORF">LH440_03970</name>
</gene>
<feature type="region of interest" description="Disordered" evidence="1">
    <location>
        <begin position="255"/>
        <end position="292"/>
    </location>
</feature>